<name>A0A3N5Y554_9ALTE</name>
<feature type="transmembrane region" description="Helical" evidence="6">
    <location>
        <begin position="130"/>
        <end position="154"/>
    </location>
</feature>
<accession>A0A3N5Y554</accession>
<organism evidence="8 9">
    <name type="scientific">Alteromonas sediminis</name>
    <dbReference type="NCBI Taxonomy" id="2259342"/>
    <lineage>
        <taxon>Bacteria</taxon>
        <taxon>Pseudomonadati</taxon>
        <taxon>Pseudomonadota</taxon>
        <taxon>Gammaproteobacteria</taxon>
        <taxon>Alteromonadales</taxon>
        <taxon>Alteromonadaceae</taxon>
        <taxon>Alteromonas/Salinimonas group</taxon>
        <taxon>Alteromonas</taxon>
    </lineage>
</organism>
<sequence>MHRLLIIAAITACYFAFAILLNSVGTVILQSIGSFNISKPEASVLEGFKDLPIAFVSFFIASFIPRMGYKIALIIGLVLSLIGCILVPAVPAFWSIKILFALVGSAFALVKISVYSIVGMLTKSTNEHSALLNTIEGIFMLGVLAGYWYFAYFIDAQNSASLSWLNAYWGLAVLLLGTILLVFISPISTPNKKNDGDSQVSDDFIAMLKLAYKPMVLVFIISIFMYVLVEQGIGTWLPTFNNEVLALPADISVQLTSVFALALALGRLGAGQVLRFLSWFPFMLTCLLGMAALILVSLPLADKIDTANINSVIQLPFIAFLFPLIGAFMAPIYPVLNSVVLSSLPTQNQSAMTGLIVVFSALGGTSGSLITGTLFELIGGQQAFYMLLLPIVGITTALIFLKRWSAHSDVSSSADVEANS</sequence>
<dbReference type="InterPro" id="IPR050375">
    <property type="entry name" value="MFS_TsgA-like"/>
</dbReference>
<dbReference type="InterPro" id="IPR011701">
    <property type="entry name" value="MFS"/>
</dbReference>
<feature type="transmembrane region" description="Helical" evidence="6">
    <location>
        <begin position="166"/>
        <end position="189"/>
    </location>
</feature>
<reference evidence="8 9" key="1">
    <citation type="submission" date="2018-11" db="EMBL/GenBank/DDBJ databases">
        <authorList>
            <person name="Ye M.-Q."/>
            <person name="Du Z.-J."/>
        </authorList>
    </citation>
    <scope>NUCLEOTIDE SEQUENCE [LARGE SCALE GENOMIC DNA]</scope>
    <source>
        <strain evidence="8 9">U0105</strain>
    </source>
</reference>
<keyword evidence="5 6" id="KW-0472">Membrane</keyword>
<evidence type="ECO:0000313" key="9">
    <source>
        <dbReference type="Proteomes" id="UP000275281"/>
    </source>
</evidence>
<dbReference type="RefSeq" id="WP_124026354.1">
    <property type="nucleotide sequence ID" value="NZ_JBHRSN010000005.1"/>
</dbReference>
<feature type="transmembrane region" description="Helical" evidence="6">
    <location>
        <begin position="210"/>
        <end position="229"/>
    </location>
</feature>
<feature type="transmembrane region" description="Helical" evidence="6">
    <location>
        <begin position="383"/>
        <end position="401"/>
    </location>
</feature>
<dbReference type="OrthoDB" id="6395826at2"/>
<dbReference type="AlphaFoldDB" id="A0A3N5Y554"/>
<dbReference type="PANTHER" id="PTHR43702">
    <property type="entry name" value="L-FUCOSE-PROTON SYMPORTER"/>
    <property type="match status" value="1"/>
</dbReference>
<evidence type="ECO:0000256" key="1">
    <source>
        <dbReference type="ARBA" id="ARBA00004429"/>
    </source>
</evidence>
<feature type="transmembrane region" description="Helical" evidence="6">
    <location>
        <begin position="71"/>
        <end position="92"/>
    </location>
</feature>
<keyword evidence="2" id="KW-1003">Cell membrane</keyword>
<feature type="transmembrane region" description="Helical" evidence="6">
    <location>
        <begin position="354"/>
        <end position="377"/>
    </location>
</feature>
<feature type="domain" description="Major facilitator superfamily (MFS) profile" evidence="7">
    <location>
        <begin position="4"/>
        <end position="405"/>
    </location>
</feature>
<evidence type="ECO:0000256" key="2">
    <source>
        <dbReference type="ARBA" id="ARBA00022475"/>
    </source>
</evidence>
<feature type="transmembrane region" description="Helical" evidence="6">
    <location>
        <begin position="244"/>
        <end position="265"/>
    </location>
</feature>
<dbReference type="PANTHER" id="PTHR43702:SF11">
    <property type="entry name" value="L-FUCOSE-PROTON SYMPORTER"/>
    <property type="match status" value="1"/>
</dbReference>
<keyword evidence="9" id="KW-1185">Reference proteome</keyword>
<comment type="caution">
    <text evidence="8">The sequence shown here is derived from an EMBL/GenBank/DDBJ whole genome shotgun (WGS) entry which is preliminary data.</text>
</comment>
<evidence type="ECO:0000256" key="5">
    <source>
        <dbReference type="ARBA" id="ARBA00023136"/>
    </source>
</evidence>
<gene>
    <name evidence="8" type="ORF">DRW07_02790</name>
</gene>
<dbReference type="InterPro" id="IPR036259">
    <property type="entry name" value="MFS_trans_sf"/>
</dbReference>
<evidence type="ECO:0000256" key="6">
    <source>
        <dbReference type="SAM" id="Phobius"/>
    </source>
</evidence>
<dbReference type="Proteomes" id="UP000275281">
    <property type="component" value="Unassembled WGS sequence"/>
</dbReference>
<dbReference type="SUPFAM" id="SSF103473">
    <property type="entry name" value="MFS general substrate transporter"/>
    <property type="match status" value="1"/>
</dbReference>
<dbReference type="Gene3D" id="1.20.1250.20">
    <property type="entry name" value="MFS general substrate transporter like domains"/>
    <property type="match status" value="1"/>
</dbReference>
<evidence type="ECO:0000256" key="4">
    <source>
        <dbReference type="ARBA" id="ARBA00022989"/>
    </source>
</evidence>
<dbReference type="PROSITE" id="PS50850">
    <property type="entry name" value="MFS"/>
    <property type="match status" value="1"/>
</dbReference>
<evidence type="ECO:0000313" key="8">
    <source>
        <dbReference type="EMBL" id="RPJ68353.1"/>
    </source>
</evidence>
<evidence type="ECO:0000259" key="7">
    <source>
        <dbReference type="PROSITE" id="PS50850"/>
    </source>
</evidence>
<feature type="transmembrane region" description="Helical" evidence="6">
    <location>
        <begin position="313"/>
        <end position="333"/>
    </location>
</feature>
<feature type="transmembrane region" description="Helical" evidence="6">
    <location>
        <begin position="277"/>
        <end position="301"/>
    </location>
</feature>
<dbReference type="GO" id="GO:0005886">
    <property type="term" value="C:plasma membrane"/>
    <property type="evidence" value="ECO:0007669"/>
    <property type="project" value="UniProtKB-SubCell"/>
</dbReference>
<proteinExistence type="predicted"/>
<dbReference type="EMBL" id="RPOK01000001">
    <property type="protein sequence ID" value="RPJ68353.1"/>
    <property type="molecule type" value="Genomic_DNA"/>
</dbReference>
<keyword evidence="4 6" id="KW-1133">Transmembrane helix</keyword>
<dbReference type="InterPro" id="IPR020846">
    <property type="entry name" value="MFS_dom"/>
</dbReference>
<evidence type="ECO:0000256" key="3">
    <source>
        <dbReference type="ARBA" id="ARBA00022692"/>
    </source>
</evidence>
<dbReference type="GO" id="GO:0022857">
    <property type="term" value="F:transmembrane transporter activity"/>
    <property type="evidence" value="ECO:0007669"/>
    <property type="project" value="InterPro"/>
</dbReference>
<comment type="subcellular location">
    <subcellularLocation>
        <location evidence="1">Cell inner membrane</location>
        <topology evidence="1">Multi-pass membrane protein</topology>
    </subcellularLocation>
</comment>
<feature type="transmembrane region" description="Helical" evidence="6">
    <location>
        <begin position="98"/>
        <end position="118"/>
    </location>
</feature>
<protein>
    <submittedName>
        <fullName evidence="8">MFS transporter</fullName>
    </submittedName>
</protein>
<dbReference type="Pfam" id="PF07690">
    <property type="entry name" value="MFS_1"/>
    <property type="match status" value="1"/>
</dbReference>
<keyword evidence="3 6" id="KW-0812">Transmembrane</keyword>
<feature type="transmembrane region" description="Helical" evidence="6">
    <location>
        <begin position="47"/>
        <end position="64"/>
    </location>
</feature>